<dbReference type="Pfam" id="PF04404">
    <property type="entry name" value="ERF"/>
    <property type="match status" value="1"/>
</dbReference>
<reference evidence="1 2" key="1">
    <citation type="journal article" date="2021" name="Cell Host Microbe">
        <title>in vivo commensal control of Clostridioides difficile virulence.</title>
        <authorList>
            <person name="Girinathan B.P."/>
            <person name="Dibenedetto N."/>
            <person name="Worley J.N."/>
            <person name="Peltier J."/>
            <person name="Arrieta-Ortiz M.L."/>
            <person name="Rupa Christinal Immanuel S."/>
            <person name="Lavin R."/>
            <person name="Delaney M.L."/>
            <person name="Cummins C."/>
            <person name="Hoffmann M."/>
            <person name="Luo Y."/>
            <person name="Gonzalez-Escalona N."/>
            <person name="Allard M."/>
            <person name="Onderdonk A.B."/>
            <person name="Gerber G.K."/>
            <person name="Sonenshein A.L."/>
            <person name="Baliga N."/>
            <person name="Dupuy B."/>
            <person name="Bry L."/>
        </authorList>
    </citation>
    <scope>NUCLEOTIDE SEQUENCE [LARGE SCALE GENOMIC DNA]</scope>
    <source>
        <strain evidence="1 2">DSM 599</strain>
    </source>
</reference>
<dbReference type="RefSeq" id="WP_221859298.1">
    <property type="nucleotide sequence ID" value="NZ_JAIKTU010000003.1"/>
</dbReference>
<accession>A0ABS7KUQ9</accession>
<sequence>MELLKDLEQGAEILKNDLELLSNSISNIGFNEDKTIDKDQVENALDRVVTSYENILIDIDNAERKIVDITKPKSNIYRKLQAAKVKLQKKDLKKSGFNKYSNYKYFELGDFLPYINEICLEVGLSTEIRYTTEVATLYIRDLDNPQEVIKWDTPVKIPTLKGCSEIQAIGASQTFSRRYLYTLAFDIAENDAIDGGEIDVSAEEGKRKINKAAFITIKSLIDQSGADEKKFLSWIGVSKVEDITNEALNKCIEMLEKKKKDIDLKKQQEEHQKELEQRQEDFEF</sequence>
<protein>
    <submittedName>
        <fullName evidence="1">ERF family protein</fullName>
    </submittedName>
</protein>
<keyword evidence="2" id="KW-1185">Reference proteome</keyword>
<dbReference type="Proteomes" id="UP001299068">
    <property type="component" value="Unassembled WGS sequence"/>
</dbReference>
<dbReference type="InterPro" id="IPR007499">
    <property type="entry name" value="ERF_bacteria_virus"/>
</dbReference>
<proteinExistence type="predicted"/>
<organism evidence="1 2">
    <name type="scientific">Clostridium sardiniense</name>
    <name type="common">Clostridium absonum</name>
    <dbReference type="NCBI Taxonomy" id="29369"/>
    <lineage>
        <taxon>Bacteria</taxon>
        <taxon>Bacillati</taxon>
        <taxon>Bacillota</taxon>
        <taxon>Clostridia</taxon>
        <taxon>Eubacteriales</taxon>
        <taxon>Clostridiaceae</taxon>
        <taxon>Clostridium</taxon>
    </lineage>
</organism>
<evidence type="ECO:0000313" key="1">
    <source>
        <dbReference type="EMBL" id="MBY0754554.1"/>
    </source>
</evidence>
<comment type="caution">
    <text evidence="1">The sequence shown here is derived from an EMBL/GenBank/DDBJ whole genome shotgun (WGS) entry which is preliminary data.</text>
</comment>
<name>A0ABS7KUQ9_CLOSR</name>
<evidence type="ECO:0000313" key="2">
    <source>
        <dbReference type="Proteomes" id="UP001299068"/>
    </source>
</evidence>
<dbReference type="EMBL" id="JAIKTU010000003">
    <property type="protein sequence ID" value="MBY0754554.1"/>
    <property type="molecule type" value="Genomic_DNA"/>
</dbReference>
<gene>
    <name evidence="1" type="ORF">K5V21_03695</name>
</gene>